<reference evidence="4 6" key="4">
    <citation type="journal article" date="2023" name="FEMS Microbes">
        <title>Whole genomes of deep-sea sponge-associated bacteria exhibit high novel natural product potential.</title>
        <authorList>
            <person name="Hesketh-Best P.J."/>
            <person name="January G.G."/>
            <person name="Koch M.J."/>
            <person name="Warburton P.J."/>
            <person name="Howell K.L."/>
            <person name="Upton M."/>
        </authorList>
    </citation>
    <scope>NUCLEOTIDE SEQUENCE [LARGE SCALE GENOMIC DNA]</scope>
    <source>
        <strain evidence="4 6">PC206-O</strain>
    </source>
</reference>
<evidence type="ECO:0000313" key="4">
    <source>
        <dbReference type="EMBL" id="MDX2335076.1"/>
    </source>
</evidence>
<dbReference type="AlphaFoldDB" id="A0A1Z3U9M9"/>
<dbReference type="RefSeq" id="WP_055754450.1">
    <property type="nucleotide sequence ID" value="NZ_CP022048.2"/>
</dbReference>
<feature type="region of interest" description="Disordered" evidence="1">
    <location>
        <begin position="1"/>
        <end position="21"/>
    </location>
</feature>
<feature type="transmembrane region" description="Helical" evidence="2">
    <location>
        <begin position="36"/>
        <end position="57"/>
    </location>
</feature>
<dbReference type="Proteomes" id="UP000197050">
    <property type="component" value="Chromosome"/>
</dbReference>
<evidence type="ECO:0000313" key="6">
    <source>
        <dbReference type="Proteomes" id="UP001272940"/>
    </source>
</evidence>
<evidence type="ECO:0000313" key="5">
    <source>
        <dbReference type="Proteomes" id="UP000197050"/>
    </source>
</evidence>
<reference evidence="5" key="1">
    <citation type="submission" date="2017-06" db="EMBL/GenBank/DDBJ databases">
        <title>FDA dAtabase for Regulatory Grade micrObial Sequences (FDA-ARGOS): Supporting development and validation of Infectious Disease Dx tests.</title>
        <authorList>
            <person name="Minogue T."/>
            <person name="Wolcott M."/>
            <person name="Wasieloski L."/>
            <person name="Aguilar W."/>
            <person name="Moore D."/>
            <person name="Tallon L."/>
            <person name="Sadzewicz L."/>
            <person name="Sengamalay N."/>
            <person name="Ott S."/>
            <person name="Godinez A."/>
            <person name="Nagaraj S."/>
            <person name="Nadendla S."/>
            <person name="Geyer C."/>
            <person name="Sichtig H."/>
        </authorList>
    </citation>
    <scope>NUCLEOTIDE SEQUENCE [LARGE SCALE GENOMIC DNA]</scope>
    <source>
        <strain evidence="5">FDAARGOS_289</strain>
    </source>
</reference>
<keyword evidence="2" id="KW-0472">Membrane</keyword>
<keyword evidence="2" id="KW-0812">Transmembrane</keyword>
<feature type="region of interest" description="Disordered" evidence="1">
    <location>
        <begin position="69"/>
        <end position="120"/>
    </location>
</feature>
<sequence length="120" mass="12203">MTPEKPHRHDTAADAVHDGRPVDAELVRSGRKNPRIAVILAVSTLAAAVLLLGLWFVTNGAFNAKNAETGPEAAAAETQAFAGDSQTPPAADAPTDSTGRAVATPTGEAPNVNAPTVPSN</sequence>
<reference evidence="3" key="2">
    <citation type="submission" date="2017-12" db="EMBL/GenBank/DDBJ databases">
        <title>FDA dAtabase for Regulatory Grade micrObial Sequences (FDA-ARGOS): Supporting development and validation of Infectious Disease Dx tests.</title>
        <authorList>
            <person name="Campos J."/>
            <person name="Goldberg B."/>
            <person name="Tallon L."/>
            <person name="Sadzewicz L."/>
            <person name="Sengamalay N."/>
            <person name="Ott S."/>
            <person name="Godinez A."/>
            <person name="Nagaraj S."/>
            <person name="Vavikolanu K."/>
            <person name="Vyas G."/>
            <person name="Nadendla S."/>
            <person name="Aluvathingal J."/>
            <person name="Geyer C."/>
            <person name="Nandy P."/>
            <person name="Hobson J."/>
            <person name="Sichtig H."/>
        </authorList>
    </citation>
    <scope>NUCLEOTIDE SEQUENCE</scope>
    <source>
        <strain evidence="3">FDAARGOS_289</strain>
    </source>
</reference>
<protein>
    <submittedName>
        <fullName evidence="3">Uncharacterized protein</fullName>
    </submittedName>
</protein>
<name>A0A1Z3U9M9_BREVE</name>
<dbReference type="EMBL" id="CP022048">
    <property type="protein sequence ID" value="ASE39880.1"/>
    <property type="molecule type" value="Genomic_DNA"/>
</dbReference>
<dbReference type="KEGG" id="bvc:CEP68_10395"/>
<reference evidence="4" key="3">
    <citation type="submission" date="2022-06" db="EMBL/GenBank/DDBJ databases">
        <authorList>
            <person name="Hesketh-Best P.J."/>
            <person name="Koch M.J."/>
        </authorList>
    </citation>
    <scope>NUCLEOTIDE SEQUENCE</scope>
    <source>
        <strain evidence="4">PC206-O</strain>
    </source>
</reference>
<dbReference type="Proteomes" id="UP001272940">
    <property type="component" value="Unassembled WGS sequence"/>
</dbReference>
<evidence type="ECO:0000256" key="2">
    <source>
        <dbReference type="SAM" id="Phobius"/>
    </source>
</evidence>
<evidence type="ECO:0000256" key="1">
    <source>
        <dbReference type="SAM" id="MobiDB-lite"/>
    </source>
</evidence>
<dbReference type="EMBL" id="JAMYEC010000004">
    <property type="protein sequence ID" value="MDX2335076.1"/>
    <property type="molecule type" value="Genomic_DNA"/>
</dbReference>
<proteinExistence type="predicted"/>
<accession>A0A1Z3U9M9</accession>
<dbReference type="GeneID" id="34015356"/>
<keyword evidence="6" id="KW-1185">Reference proteome</keyword>
<gene>
    <name evidence="3" type="ORF">CEP68_10395</name>
    <name evidence="4" type="ORF">NJD11_08995</name>
</gene>
<evidence type="ECO:0000313" key="3">
    <source>
        <dbReference type="EMBL" id="ASE39880.1"/>
    </source>
</evidence>
<feature type="compositionally biased region" description="Low complexity" evidence="1">
    <location>
        <begin position="69"/>
        <end position="82"/>
    </location>
</feature>
<keyword evidence="2" id="KW-1133">Transmembrane helix</keyword>
<organism evidence="3 5">
    <name type="scientific">Brevundimonas vesicularis</name>
    <name type="common">Pseudomonas vesicularis</name>
    <dbReference type="NCBI Taxonomy" id="41276"/>
    <lineage>
        <taxon>Bacteria</taxon>
        <taxon>Pseudomonadati</taxon>
        <taxon>Pseudomonadota</taxon>
        <taxon>Alphaproteobacteria</taxon>
        <taxon>Caulobacterales</taxon>
        <taxon>Caulobacteraceae</taxon>
        <taxon>Brevundimonas</taxon>
    </lineage>
</organism>